<gene>
    <name evidence="2" type="ORF">AB205_0203750</name>
</gene>
<evidence type="ECO:0000313" key="2">
    <source>
        <dbReference type="EMBL" id="PIO15432.1"/>
    </source>
</evidence>
<protein>
    <recommendedName>
        <fullName evidence="1">Ig-like domain-containing protein</fullName>
    </recommendedName>
</protein>
<dbReference type="Pfam" id="PF07686">
    <property type="entry name" value="V-set"/>
    <property type="match status" value="1"/>
</dbReference>
<sequence length="101" mass="11389">MEACYGKIVLTQTLEYISVFPGQNMVIHCISSSDVSGSNTSFIHWYQKKPGQPPTLHINRAINHQSEVPDRFSGSRSRSPYRDFTLTINGALAEDEADYYC</sequence>
<dbReference type="InterPro" id="IPR013106">
    <property type="entry name" value="Ig_V-set"/>
</dbReference>
<reference evidence="3" key="1">
    <citation type="journal article" date="2017" name="Nat. Commun.">
        <title>The North American bullfrog draft genome provides insight into hormonal regulation of long noncoding RNA.</title>
        <authorList>
            <person name="Hammond S.A."/>
            <person name="Warren R.L."/>
            <person name="Vandervalk B.P."/>
            <person name="Kucuk E."/>
            <person name="Khan H."/>
            <person name="Gibb E.A."/>
            <person name="Pandoh P."/>
            <person name="Kirk H."/>
            <person name="Zhao Y."/>
            <person name="Jones M."/>
            <person name="Mungall A.J."/>
            <person name="Coope R."/>
            <person name="Pleasance S."/>
            <person name="Moore R.A."/>
            <person name="Holt R.A."/>
            <person name="Round J.M."/>
            <person name="Ohora S."/>
            <person name="Walle B.V."/>
            <person name="Veldhoen N."/>
            <person name="Helbing C.C."/>
            <person name="Birol I."/>
        </authorList>
    </citation>
    <scope>NUCLEOTIDE SEQUENCE [LARGE SCALE GENOMIC DNA]</scope>
</reference>
<keyword evidence="3" id="KW-1185">Reference proteome</keyword>
<dbReference type="InterPro" id="IPR050150">
    <property type="entry name" value="IgV_Light_Chain"/>
</dbReference>
<dbReference type="EMBL" id="KV972787">
    <property type="protein sequence ID" value="PIO15432.1"/>
    <property type="molecule type" value="Genomic_DNA"/>
</dbReference>
<dbReference type="OrthoDB" id="8908372at2759"/>
<proteinExistence type="predicted"/>
<dbReference type="SUPFAM" id="SSF48726">
    <property type="entry name" value="Immunoglobulin"/>
    <property type="match status" value="1"/>
</dbReference>
<dbReference type="InterPro" id="IPR013783">
    <property type="entry name" value="Ig-like_fold"/>
</dbReference>
<feature type="domain" description="Ig-like" evidence="1">
    <location>
        <begin position="6"/>
        <end position="101"/>
    </location>
</feature>
<accession>A0A2G9QIH6</accession>
<dbReference type="SMART" id="SM00406">
    <property type="entry name" value="IGv"/>
    <property type="match status" value="1"/>
</dbReference>
<evidence type="ECO:0000259" key="1">
    <source>
        <dbReference type="PROSITE" id="PS50835"/>
    </source>
</evidence>
<dbReference type="AlphaFoldDB" id="A0A2G9QIH6"/>
<evidence type="ECO:0000313" key="3">
    <source>
        <dbReference type="Proteomes" id="UP000228934"/>
    </source>
</evidence>
<dbReference type="PANTHER" id="PTHR23267">
    <property type="entry name" value="IMMUNOGLOBULIN LIGHT CHAIN"/>
    <property type="match status" value="1"/>
</dbReference>
<dbReference type="InterPro" id="IPR036179">
    <property type="entry name" value="Ig-like_dom_sf"/>
</dbReference>
<dbReference type="Proteomes" id="UP000228934">
    <property type="component" value="Unassembled WGS sequence"/>
</dbReference>
<dbReference type="Gene3D" id="2.60.40.10">
    <property type="entry name" value="Immunoglobulins"/>
    <property type="match status" value="1"/>
</dbReference>
<dbReference type="InterPro" id="IPR007110">
    <property type="entry name" value="Ig-like_dom"/>
</dbReference>
<dbReference type="PROSITE" id="PS50835">
    <property type="entry name" value="IG_LIKE"/>
    <property type="match status" value="1"/>
</dbReference>
<name>A0A2G9QIH6_AQUCT</name>
<organism evidence="2 3">
    <name type="scientific">Aquarana catesbeiana</name>
    <name type="common">American bullfrog</name>
    <name type="synonym">Rana catesbeiana</name>
    <dbReference type="NCBI Taxonomy" id="8400"/>
    <lineage>
        <taxon>Eukaryota</taxon>
        <taxon>Metazoa</taxon>
        <taxon>Chordata</taxon>
        <taxon>Craniata</taxon>
        <taxon>Vertebrata</taxon>
        <taxon>Euteleostomi</taxon>
        <taxon>Amphibia</taxon>
        <taxon>Batrachia</taxon>
        <taxon>Anura</taxon>
        <taxon>Neobatrachia</taxon>
        <taxon>Ranoidea</taxon>
        <taxon>Ranidae</taxon>
        <taxon>Aquarana</taxon>
    </lineage>
</organism>